<dbReference type="PANTHER" id="PTHR45695">
    <property type="entry name" value="LEUCOKININ RECEPTOR-RELATED"/>
    <property type="match status" value="1"/>
</dbReference>
<evidence type="ECO:0000256" key="5">
    <source>
        <dbReference type="ARBA" id="ARBA00023136"/>
    </source>
</evidence>
<keyword evidence="7 8" id="KW-0807">Transducer</keyword>
<keyword evidence="5 10" id="KW-0472">Membrane</keyword>
<dbReference type="PANTHER" id="PTHR45695:SF9">
    <property type="entry name" value="LEUCOKININ RECEPTOR"/>
    <property type="match status" value="1"/>
</dbReference>
<comment type="subcellular location">
    <subcellularLocation>
        <location evidence="1">Membrane</location>
        <topology evidence="1">Multi-pass membrane protein</topology>
    </subcellularLocation>
</comment>
<feature type="domain" description="G-protein coupled receptors family 1 profile" evidence="11">
    <location>
        <begin position="31"/>
        <end position="126"/>
    </location>
</feature>
<proteinExistence type="inferred from homology"/>
<evidence type="ECO:0000313" key="12">
    <source>
        <dbReference type="EMBL" id="KAK0060340.1"/>
    </source>
</evidence>
<dbReference type="Pfam" id="PF00001">
    <property type="entry name" value="7tm_1"/>
    <property type="match status" value="1"/>
</dbReference>
<dbReference type="GO" id="GO:0005886">
    <property type="term" value="C:plasma membrane"/>
    <property type="evidence" value="ECO:0007669"/>
    <property type="project" value="TreeGrafter"/>
</dbReference>
<evidence type="ECO:0000256" key="3">
    <source>
        <dbReference type="ARBA" id="ARBA00022989"/>
    </source>
</evidence>
<evidence type="ECO:0000256" key="9">
    <source>
        <dbReference type="SAM" id="MobiDB-lite"/>
    </source>
</evidence>
<organism evidence="12 13">
    <name type="scientific">Biomphalaria pfeifferi</name>
    <name type="common">Bloodfluke planorb</name>
    <name type="synonym">Freshwater snail</name>
    <dbReference type="NCBI Taxonomy" id="112525"/>
    <lineage>
        <taxon>Eukaryota</taxon>
        <taxon>Metazoa</taxon>
        <taxon>Spiralia</taxon>
        <taxon>Lophotrochozoa</taxon>
        <taxon>Mollusca</taxon>
        <taxon>Gastropoda</taxon>
        <taxon>Heterobranchia</taxon>
        <taxon>Euthyneura</taxon>
        <taxon>Panpulmonata</taxon>
        <taxon>Hygrophila</taxon>
        <taxon>Lymnaeoidea</taxon>
        <taxon>Planorbidae</taxon>
        <taxon>Biomphalaria</taxon>
    </lineage>
</organism>
<comment type="similarity">
    <text evidence="8">Belongs to the G-protein coupled receptor 1 family.</text>
</comment>
<dbReference type="Gene3D" id="1.20.1070.10">
    <property type="entry name" value="Rhodopsin 7-helix transmembrane proteins"/>
    <property type="match status" value="1"/>
</dbReference>
<evidence type="ECO:0000256" key="1">
    <source>
        <dbReference type="ARBA" id="ARBA00004141"/>
    </source>
</evidence>
<keyword evidence="4 8" id="KW-0297">G-protein coupled receptor</keyword>
<feature type="region of interest" description="Disordered" evidence="9">
    <location>
        <begin position="174"/>
        <end position="196"/>
    </location>
</feature>
<dbReference type="EMBL" id="JASAOG010000036">
    <property type="protein sequence ID" value="KAK0060340.1"/>
    <property type="molecule type" value="Genomic_DNA"/>
</dbReference>
<dbReference type="AlphaFoldDB" id="A0AAD8BTF2"/>
<feature type="transmembrane region" description="Helical" evidence="10">
    <location>
        <begin position="84"/>
        <end position="108"/>
    </location>
</feature>
<evidence type="ECO:0000259" key="11">
    <source>
        <dbReference type="PROSITE" id="PS50262"/>
    </source>
</evidence>
<dbReference type="PROSITE" id="PS00237">
    <property type="entry name" value="G_PROTEIN_RECEP_F1_1"/>
    <property type="match status" value="1"/>
</dbReference>
<dbReference type="CDD" id="cd00637">
    <property type="entry name" value="7tm_classA_rhodopsin-like"/>
    <property type="match status" value="1"/>
</dbReference>
<evidence type="ECO:0000256" key="4">
    <source>
        <dbReference type="ARBA" id="ARBA00023040"/>
    </source>
</evidence>
<accession>A0AAD8BTF2</accession>
<dbReference type="GO" id="GO:0004930">
    <property type="term" value="F:G protein-coupled receptor activity"/>
    <property type="evidence" value="ECO:0007669"/>
    <property type="project" value="UniProtKB-KW"/>
</dbReference>
<dbReference type="PROSITE" id="PS50262">
    <property type="entry name" value="G_PROTEIN_RECEP_F1_2"/>
    <property type="match status" value="1"/>
</dbReference>
<evidence type="ECO:0000256" key="2">
    <source>
        <dbReference type="ARBA" id="ARBA00022692"/>
    </source>
</evidence>
<feature type="transmembrane region" description="Helical" evidence="10">
    <location>
        <begin position="12"/>
        <end position="39"/>
    </location>
</feature>
<keyword evidence="6 8" id="KW-0675">Receptor</keyword>
<evidence type="ECO:0000256" key="6">
    <source>
        <dbReference type="ARBA" id="ARBA00023170"/>
    </source>
</evidence>
<reference evidence="12" key="1">
    <citation type="journal article" date="2023" name="PLoS Negl. Trop. Dis.">
        <title>A genome sequence for Biomphalaria pfeifferi, the major vector snail for the human-infecting parasite Schistosoma mansoni.</title>
        <authorList>
            <person name="Bu L."/>
            <person name="Lu L."/>
            <person name="Laidemitt M.R."/>
            <person name="Zhang S.M."/>
            <person name="Mutuku M."/>
            <person name="Mkoji G."/>
            <person name="Steinauer M."/>
            <person name="Loker E.S."/>
        </authorList>
    </citation>
    <scope>NUCLEOTIDE SEQUENCE</scope>
    <source>
        <strain evidence="12">KasaAsao</strain>
    </source>
</reference>
<keyword evidence="3 10" id="KW-1133">Transmembrane helix</keyword>
<feature type="transmembrane region" description="Helical" evidence="10">
    <location>
        <begin position="129"/>
        <end position="150"/>
    </location>
</feature>
<comment type="caution">
    <text evidence="12">The sequence shown here is derived from an EMBL/GenBank/DDBJ whole genome shotgun (WGS) entry which is preliminary data.</text>
</comment>
<sequence>MPFMMDDDDMYISIPLVIGIYIAIIAFCLLGNLAVIVIVVARPVLHTSTSYFLISLSVADLFVGGVVVSLTLAHKLNLHYASGFGRLACVVPPYLELTCITASVYSLLCVSIDRYRAIVLARKPARDGLIILSFAMVWVGSLLYAAKVFLQDYLTVNSGDPISASDTTPAFQTAETASGSASNTTSPYLKAETTRGGPEDLYSLDTSFCSLLVEEDTADLPF</sequence>
<dbReference type="PRINTS" id="PR00237">
    <property type="entry name" value="GPCRRHODOPSN"/>
</dbReference>
<name>A0AAD8BTF2_BIOPF</name>
<feature type="non-terminal residue" evidence="12">
    <location>
        <position position="222"/>
    </location>
</feature>
<dbReference type="Proteomes" id="UP001233172">
    <property type="component" value="Unassembled WGS sequence"/>
</dbReference>
<evidence type="ECO:0000256" key="8">
    <source>
        <dbReference type="RuleBase" id="RU000688"/>
    </source>
</evidence>
<feature type="transmembrane region" description="Helical" evidence="10">
    <location>
        <begin position="51"/>
        <end position="72"/>
    </location>
</feature>
<evidence type="ECO:0000256" key="7">
    <source>
        <dbReference type="ARBA" id="ARBA00023224"/>
    </source>
</evidence>
<evidence type="ECO:0000256" key="10">
    <source>
        <dbReference type="SAM" id="Phobius"/>
    </source>
</evidence>
<dbReference type="InterPro" id="IPR017452">
    <property type="entry name" value="GPCR_Rhodpsn_7TM"/>
</dbReference>
<evidence type="ECO:0000313" key="13">
    <source>
        <dbReference type="Proteomes" id="UP001233172"/>
    </source>
</evidence>
<reference evidence="12" key="2">
    <citation type="submission" date="2023-04" db="EMBL/GenBank/DDBJ databases">
        <authorList>
            <person name="Bu L."/>
            <person name="Lu L."/>
            <person name="Laidemitt M.R."/>
            <person name="Zhang S.M."/>
            <person name="Mutuku M."/>
            <person name="Mkoji G."/>
            <person name="Steinauer M."/>
            <person name="Loker E.S."/>
        </authorList>
    </citation>
    <scope>NUCLEOTIDE SEQUENCE</scope>
    <source>
        <strain evidence="12">KasaAsao</strain>
        <tissue evidence="12">Whole Snail</tissue>
    </source>
</reference>
<keyword evidence="2 8" id="KW-0812">Transmembrane</keyword>
<gene>
    <name evidence="12" type="ORF">Bpfe_010174</name>
</gene>
<dbReference type="SUPFAM" id="SSF81321">
    <property type="entry name" value="Family A G protein-coupled receptor-like"/>
    <property type="match status" value="1"/>
</dbReference>
<feature type="compositionally biased region" description="Polar residues" evidence="9">
    <location>
        <begin position="174"/>
        <end position="187"/>
    </location>
</feature>
<protein>
    <submittedName>
        <fullName evidence="12">Tachykinin-like peptides receptor 99D isoform X3</fullName>
    </submittedName>
</protein>
<keyword evidence="13" id="KW-1185">Reference proteome</keyword>
<dbReference type="InterPro" id="IPR000276">
    <property type="entry name" value="GPCR_Rhodpsn"/>
</dbReference>